<dbReference type="PANTHER" id="PTHR35459">
    <property type="entry name" value="T1N6.14 PROTEIN"/>
    <property type="match status" value="1"/>
</dbReference>
<name>A0A484LWV3_9ASTE</name>
<accession>A0A484LWV3</accession>
<feature type="region of interest" description="Disordered" evidence="1">
    <location>
        <begin position="1"/>
        <end position="67"/>
    </location>
</feature>
<keyword evidence="3" id="KW-1185">Reference proteome</keyword>
<reference evidence="2 3" key="1">
    <citation type="submission" date="2018-04" db="EMBL/GenBank/DDBJ databases">
        <authorList>
            <person name="Vogel A."/>
        </authorList>
    </citation>
    <scope>NUCLEOTIDE SEQUENCE [LARGE SCALE GENOMIC DNA]</scope>
</reference>
<sequence>MDLCKEMATETTTAPSNPKDTVEGLKPSATHQNIKTAEKPPLPPTTTNNKPSEDKAAPGNLPQWGSDAIAKGTYRVGGSAFGWNFIYYPGGTSVYYGRTKESFRSANPKSQ</sequence>
<organism evidence="2 3">
    <name type="scientific">Cuscuta campestris</name>
    <dbReference type="NCBI Taxonomy" id="132261"/>
    <lineage>
        <taxon>Eukaryota</taxon>
        <taxon>Viridiplantae</taxon>
        <taxon>Streptophyta</taxon>
        <taxon>Embryophyta</taxon>
        <taxon>Tracheophyta</taxon>
        <taxon>Spermatophyta</taxon>
        <taxon>Magnoliopsida</taxon>
        <taxon>eudicotyledons</taxon>
        <taxon>Gunneridae</taxon>
        <taxon>Pentapetalae</taxon>
        <taxon>asterids</taxon>
        <taxon>lamiids</taxon>
        <taxon>Solanales</taxon>
        <taxon>Convolvulaceae</taxon>
        <taxon>Cuscuteae</taxon>
        <taxon>Cuscuta</taxon>
        <taxon>Cuscuta subgen. Grammica</taxon>
        <taxon>Cuscuta sect. Cleistogrammica</taxon>
    </lineage>
</organism>
<dbReference type="PANTHER" id="PTHR35459:SF2">
    <property type="entry name" value="T1N6.14 PROTEIN"/>
    <property type="match status" value="1"/>
</dbReference>
<dbReference type="EMBL" id="OOIL02002158">
    <property type="protein sequence ID" value="VFQ80729.1"/>
    <property type="molecule type" value="Genomic_DNA"/>
</dbReference>
<proteinExistence type="predicted"/>
<evidence type="ECO:0000313" key="2">
    <source>
        <dbReference type="EMBL" id="VFQ80729.1"/>
    </source>
</evidence>
<feature type="compositionally biased region" description="Polar residues" evidence="1">
    <location>
        <begin position="9"/>
        <end position="19"/>
    </location>
</feature>
<dbReference type="OrthoDB" id="672903at2759"/>
<protein>
    <submittedName>
        <fullName evidence="2">Uncharacterized protein</fullName>
    </submittedName>
</protein>
<evidence type="ECO:0000256" key="1">
    <source>
        <dbReference type="SAM" id="MobiDB-lite"/>
    </source>
</evidence>
<gene>
    <name evidence="2" type="ORF">CCAM_LOCUS22505</name>
</gene>
<dbReference type="Proteomes" id="UP000595140">
    <property type="component" value="Unassembled WGS sequence"/>
</dbReference>
<evidence type="ECO:0000313" key="3">
    <source>
        <dbReference type="Proteomes" id="UP000595140"/>
    </source>
</evidence>
<dbReference type="AlphaFoldDB" id="A0A484LWV3"/>